<dbReference type="EMBL" id="LLXX01000106">
    <property type="protein sequence ID" value="KRR06582.1"/>
    <property type="molecule type" value="Genomic_DNA"/>
</dbReference>
<accession>A0A0R3LN33</accession>
<proteinExistence type="predicted"/>
<keyword evidence="3" id="KW-1185">Reference proteome</keyword>
<comment type="caution">
    <text evidence="2">The sequence shown here is derived from an EMBL/GenBank/DDBJ whole genome shotgun (WGS) entry which is preliminary data.</text>
</comment>
<name>A0A0R3LN33_9BRAD</name>
<feature type="region of interest" description="Disordered" evidence="1">
    <location>
        <begin position="53"/>
        <end position="77"/>
    </location>
</feature>
<gene>
    <name evidence="2" type="ORF">CP49_26820</name>
</gene>
<dbReference type="Proteomes" id="UP000051913">
    <property type="component" value="Unassembled WGS sequence"/>
</dbReference>
<protein>
    <submittedName>
        <fullName evidence="2">Uncharacterized protein</fullName>
    </submittedName>
</protein>
<sequence>MAINKPVGDNARKGAVKKRSQVKTKLGGETAWTKRSRKSGEFMALKKLAKKKSGARKFKGVRVEKKAGKKARAGGRR</sequence>
<evidence type="ECO:0000313" key="3">
    <source>
        <dbReference type="Proteomes" id="UP000051913"/>
    </source>
</evidence>
<feature type="region of interest" description="Disordered" evidence="1">
    <location>
        <begin position="1"/>
        <end position="34"/>
    </location>
</feature>
<organism evidence="2 3">
    <name type="scientific">Bradyrhizobium valentinum</name>
    <dbReference type="NCBI Taxonomy" id="1518501"/>
    <lineage>
        <taxon>Bacteria</taxon>
        <taxon>Pseudomonadati</taxon>
        <taxon>Pseudomonadota</taxon>
        <taxon>Alphaproteobacteria</taxon>
        <taxon>Hyphomicrobiales</taxon>
        <taxon>Nitrobacteraceae</taxon>
        <taxon>Bradyrhizobium</taxon>
    </lineage>
</organism>
<dbReference type="AlphaFoldDB" id="A0A0R3LN33"/>
<reference evidence="2 3" key="1">
    <citation type="submission" date="2014-03" db="EMBL/GenBank/DDBJ databases">
        <title>Bradyrhizobium valentinum sp. nov., isolated from effective nodules of Lupinus mariae-josephae, a lupine endemic of basic-lime soils in Eastern Spain.</title>
        <authorList>
            <person name="Duran D."/>
            <person name="Rey L."/>
            <person name="Navarro A."/>
            <person name="Busquets A."/>
            <person name="Imperial J."/>
            <person name="Ruiz-Argueso T."/>
        </authorList>
    </citation>
    <scope>NUCLEOTIDE SEQUENCE [LARGE SCALE GENOMIC DNA]</scope>
    <source>
        <strain evidence="2 3">LmjM3</strain>
    </source>
</reference>
<feature type="compositionally biased region" description="Basic residues" evidence="1">
    <location>
        <begin position="67"/>
        <end position="77"/>
    </location>
</feature>
<evidence type="ECO:0000256" key="1">
    <source>
        <dbReference type="SAM" id="MobiDB-lite"/>
    </source>
</evidence>
<evidence type="ECO:0000313" key="2">
    <source>
        <dbReference type="EMBL" id="KRR06582.1"/>
    </source>
</evidence>